<dbReference type="OMA" id="ITFAVFR"/>
<evidence type="ECO:0000313" key="13">
    <source>
        <dbReference type="RefSeq" id="XP_035668219.1"/>
    </source>
</evidence>
<evidence type="ECO:0000256" key="4">
    <source>
        <dbReference type="ARBA" id="ARBA00022692"/>
    </source>
</evidence>
<evidence type="ECO:0000256" key="6">
    <source>
        <dbReference type="ARBA" id="ARBA00023136"/>
    </source>
</evidence>
<dbReference type="OrthoDB" id="3222at2759"/>
<dbReference type="GO" id="GO:0015254">
    <property type="term" value="F:glycerol channel activity"/>
    <property type="evidence" value="ECO:0000318"/>
    <property type="project" value="GO_Central"/>
</dbReference>
<feature type="transmembrane region" description="Helical" evidence="11">
    <location>
        <begin position="107"/>
        <end position="125"/>
    </location>
</feature>
<dbReference type="PRINTS" id="PR00783">
    <property type="entry name" value="MINTRINSICP"/>
</dbReference>
<evidence type="ECO:0000256" key="2">
    <source>
        <dbReference type="ARBA" id="ARBA00006175"/>
    </source>
</evidence>
<comment type="catalytic activity">
    <reaction evidence="8">
        <text>H2O(in) = H2O(out)</text>
        <dbReference type="Rhea" id="RHEA:29667"/>
        <dbReference type="ChEBI" id="CHEBI:15377"/>
    </reaction>
</comment>
<evidence type="ECO:0000256" key="1">
    <source>
        <dbReference type="ARBA" id="ARBA00004141"/>
    </source>
</evidence>
<dbReference type="InterPro" id="IPR023271">
    <property type="entry name" value="Aquaporin-like"/>
</dbReference>
<dbReference type="PANTHER" id="PTHR43829:SF9">
    <property type="entry name" value="AQUAPORIN-9"/>
    <property type="match status" value="1"/>
</dbReference>
<dbReference type="AlphaFoldDB" id="A0A9J7KRM1"/>
<reference evidence="13" key="2">
    <citation type="submission" date="2025-08" db="UniProtKB">
        <authorList>
            <consortium name="RefSeq"/>
        </authorList>
    </citation>
    <scope>IDENTIFICATION</scope>
    <source>
        <strain evidence="13">S238N-H82</strain>
        <tissue evidence="13">Testes</tissue>
    </source>
</reference>
<keyword evidence="4 10" id="KW-0812">Transmembrane</keyword>
<dbReference type="GO" id="GO:0015204">
    <property type="term" value="F:urea transmembrane transporter activity"/>
    <property type="evidence" value="ECO:0000318"/>
    <property type="project" value="GO_Central"/>
</dbReference>
<evidence type="ECO:0000256" key="8">
    <source>
        <dbReference type="ARBA" id="ARBA00034651"/>
    </source>
</evidence>
<keyword evidence="12" id="KW-1185">Reference proteome</keyword>
<keyword evidence="3 10" id="KW-0813">Transport</keyword>
<dbReference type="GeneID" id="118410554"/>
<dbReference type="InterPro" id="IPR050363">
    <property type="entry name" value="MIP/Aquaporin"/>
</dbReference>
<feature type="transmembrane region" description="Helical" evidence="11">
    <location>
        <begin position="146"/>
        <end position="171"/>
    </location>
</feature>
<keyword evidence="5 11" id="KW-1133">Transmembrane helix</keyword>
<dbReference type="PROSITE" id="PS00221">
    <property type="entry name" value="MIP"/>
    <property type="match status" value="1"/>
</dbReference>
<dbReference type="Pfam" id="PF00230">
    <property type="entry name" value="MIP"/>
    <property type="match status" value="1"/>
</dbReference>
<organism evidence="12 13">
    <name type="scientific">Branchiostoma floridae</name>
    <name type="common">Florida lancelet</name>
    <name type="synonym">Amphioxus</name>
    <dbReference type="NCBI Taxonomy" id="7739"/>
    <lineage>
        <taxon>Eukaryota</taxon>
        <taxon>Metazoa</taxon>
        <taxon>Chordata</taxon>
        <taxon>Cephalochordata</taxon>
        <taxon>Leptocardii</taxon>
        <taxon>Amphioxiformes</taxon>
        <taxon>Branchiostomatidae</taxon>
        <taxon>Branchiostoma</taxon>
    </lineage>
</organism>
<dbReference type="GO" id="GO:0015793">
    <property type="term" value="P:glycerol transmembrane transport"/>
    <property type="evidence" value="ECO:0000318"/>
    <property type="project" value="GO_Central"/>
</dbReference>
<evidence type="ECO:0000256" key="3">
    <source>
        <dbReference type="ARBA" id="ARBA00022448"/>
    </source>
</evidence>
<sequence>MLNINQTTPPFCPFTGLRVRALTGKIPTVKTWNKTSAKSTRTIEGRKNIMGKPSWTERVVGALRVRRFVFRAALAELLGTFLLVTMGNGSVAQVVLSREDKGTFLSINWGYGIGVVIGVYASWGVSGAHLNPAVSLTMAVLGKLRWVYLPCYVLAQMLGAFLSAVCVYIVYYDALANFDGGTRAVLGVNGTGGIFSTYPQDYLSIGSGVLDQVVGTGLLLCGVLALTDSRNNKVTAGMEPLLVGLLVLAIGTSFGFNCGYAINPARDLGPRIFTAMAGWGIEVFRAGNHWWWVPIVGPLIGGLVGGLVYTLMVALHHPEEEDDEPVHGSPELQDVKVPEGGVANAAMEDLPSNTIV</sequence>
<comment type="catalytic activity">
    <reaction evidence="9">
        <text>glycerol(in) = glycerol(out)</text>
        <dbReference type="Rhea" id="RHEA:29675"/>
        <dbReference type="ChEBI" id="CHEBI:17754"/>
    </reaction>
</comment>
<evidence type="ECO:0000256" key="11">
    <source>
        <dbReference type="SAM" id="Phobius"/>
    </source>
</evidence>
<keyword evidence="6 11" id="KW-0472">Membrane</keyword>
<name>A0A9J7KRM1_BRAFL</name>
<dbReference type="FunFam" id="1.20.1080.10:FF:000005">
    <property type="entry name" value="Aquaporin 3"/>
    <property type="match status" value="1"/>
</dbReference>
<dbReference type="PANTHER" id="PTHR43829">
    <property type="entry name" value="AQUAPORIN OR AQUAGLYCEROPORIN RELATED"/>
    <property type="match status" value="1"/>
</dbReference>
<evidence type="ECO:0000256" key="5">
    <source>
        <dbReference type="ARBA" id="ARBA00022989"/>
    </source>
</evidence>
<evidence type="ECO:0000256" key="7">
    <source>
        <dbReference type="ARBA" id="ARBA00033993"/>
    </source>
</evidence>
<feature type="transmembrane region" description="Helical" evidence="11">
    <location>
        <begin position="241"/>
        <end position="262"/>
    </location>
</feature>
<dbReference type="GO" id="GO:0006833">
    <property type="term" value="P:water transport"/>
    <property type="evidence" value="ECO:0000318"/>
    <property type="project" value="GO_Central"/>
</dbReference>
<dbReference type="PRINTS" id="PR02019">
    <property type="entry name" value="AQUAPORIN7"/>
</dbReference>
<accession>A0A9J7KRM1</accession>
<dbReference type="CDD" id="cd00333">
    <property type="entry name" value="MIP"/>
    <property type="match status" value="1"/>
</dbReference>
<dbReference type="InterPro" id="IPR000425">
    <property type="entry name" value="MIP"/>
</dbReference>
<dbReference type="Proteomes" id="UP000001554">
    <property type="component" value="Chromosome 2"/>
</dbReference>
<reference evidence="12" key="1">
    <citation type="journal article" date="2020" name="Nat. Ecol. Evol.">
        <title>Deeply conserved synteny resolves early events in vertebrate evolution.</title>
        <authorList>
            <person name="Simakov O."/>
            <person name="Marletaz F."/>
            <person name="Yue J.X."/>
            <person name="O'Connell B."/>
            <person name="Jenkins J."/>
            <person name="Brandt A."/>
            <person name="Calef R."/>
            <person name="Tung C.H."/>
            <person name="Huang T.K."/>
            <person name="Schmutz J."/>
            <person name="Satoh N."/>
            <person name="Yu J.K."/>
            <person name="Putnam N.H."/>
            <person name="Green R.E."/>
            <person name="Rokhsar D.S."/>
        </authorList>
    </citation>
    <scope>NUCLEOTIDE SEQUENCE [LARGE SCALE GENOMIC DNA]</scope>
    <source>
        <strain evidence="12">S238N-H82</strain>
    </source>
</reference>
<dbReference type="NCBIfam" id="TIGR00861">
    <property type="entry name" value="MIP"/>
    <property type="match status" value="1"/>
</dbReference>
<evidence type="ECO:0000256" key="9">
    <source>
        <dbReference type="ARBA" id="ARBA00049405"/>
    </source>
</evidence>
<gene>
    <name evidence="13" type="primary">LOC118410554</name>
</gene>
<dbReference type="KEGG" id="bfo:118410554"/>
<dbReference type="InterPro" id="IPR022357">
    <property type="entry name" value="MIP_CS"/>
</dbReference>
<feature type="transmembrane region" description="Helical" evidence="11">
    <location>
        <begin position="291"/>
        <end position="315"/>
    </location>
</feature>
<comment type="catalytic activity">
    <reaction evidence="7">
        <text>urea(in) = urea(out)</text>
        <dbReference type="Rhea" id="RHEA:32799"/>
        <dbReference type="ChEBI" id="CHEBI:16199"/>
    </reaction>
</comment>
<feature type="transmembrane region" description="Helical" evidence="11">
    <location>
        <begin position="68"/>
        <end position="87"/>
    </location>
</feature>
<dbReference type="GO" id="GO:0015250">
    <property type="term" value="F:water channel activity"/>
    <property type="evidence" value="ECO:0000318"/>
    <property type="project" value="GO_Central"/>
</dbReference>
<dbReference type="GO" id="GO:0005886">
    <property type="term" value="C:plasma membrane"/>
    <property type="evidence" value="ECO:0000318"/>
    <property type="project" value="GO_Central"/>
</dbReference>
<dbReference type="GO" id="GO:0016323">
    <property type="term" value="C:basolateral plasma membrane"/>
    <property type="evidence" value="ECO:0000318"/>
    <property type="project" value="GO_Central"/>
</dbReference>
<comment type="subcellular location">
    <subcellularLocation>
        <location evidence="1">Membrane</location>
        <topology evidence="1">Multi-pass membrane protein</topology>
    </subcellularLocation>
</comment>
<proteinExistence type="inferred from homology"/>
<dbReference type="RefSeq" id="XP_035668219.1">
    <property type="nucleotide sequence ID" value="XM_035812326.1"/>
</dbReference>
<dbReference type="Gene3D" id="1.20.1080.10">
    <property type="entry name" value="Glycerol uptake facilitator protein"/>
    <property type="match status" value="1"/>
</dbReference>
<feature type="transmembrane region" description="Helical" evidence="11">
    <location>
        <begin position="209"/>
        <end position="229"/>
    </location>
</feature>
<protein>
    <submittedName>
        <fullName evidence="13">Aquaporin-10-like</fullName>
    </submittedName>
</protein>
<comment type="similarity">
    <text evidence="2 10">Belongs to the MIP/aquaporin (TC 1.A.8) family.</text>
</comment>
<evidence type="ECO:0000313" key="12">
    <source>
        <dbReference type="Proteomes" id="UP000001554"/>
    </source>
</evidence>
<evidence type="ECO:0000256" key="10">
    <source>
        <dbReference type="RuleBase" id="RU000477"/>
    </source>
</evidence>
<dbReference type="SUPFAM" id="SSF81338">
    <property type="entry name" value="Aquaporin-like"/>
    <property type="match status" value="1"/>
</dbReference>